<name>A0AAC8VDB5_9GAMM</name>
<accession>A0AAC8VDB5</accession>
<dbReference type="EMBL" id="CP012505">
    <property type="protein sequence ID" value="ALB01437.1"/>
    <property type="molecule type" value="Genomic_DNA"/>
</dbReference>
<reference evidence="1 2" key="1">
    <citation type="journal article" date="2016" name="Int. J. Syst. Evol. Microbiol.">
        <title>Reclassification of Wolbachia persica as Francisella persica comb. nov. and emended description of the family Francisellaceae.</title>
        <authorList>
            <person name="Larson M.A."/>
            <person name="Nalbantoglu U."/>
            <person name="Sayood K."/>
            <person name="Zentz E.B."/>
            <person name="Cer R.Z."/>
            <person name="Iwen P.C."/>
            <person name="Francesconi S.C."/>
            <person name="Bishop-Lilly K.A."/>
            <person name="Mokashi V.P."/>
            <person name="Sjostedt A."/>
            <person name="Hinrichs S.H."/>
        </authorList>
    </citation>
    <scope>NUCLEOTIDE SEQUENCE [LARGE SCALE GENOMIC DNA]</scope>
    <source>
        <strain evidence="1 2">FSC845</strain>
    </source>
</reference>
<dbReference type="RefSeq" id="WP_064460851.1">
    <property type="nucleotide sequence ID" value="NZ_CP012505.1"/>
</dbReference>
<evidence type="ECO:0000313" key="1">
    <source>
        <dbReference type="EMBL" id="ALB01437.1"/>
    </source>
</evidence>
<organism evidence="1 2">
    <name type="scientific">Francisella persica ATCC VR-331</name>
    <dbReference type="NCBI Taxonomy" id="1086726"/>
    <lineage>
        <taxon>Bacteria</taxon>
        <taxon>Pseudomonadati</taxon>
        <taxon>Pseudomonadota</taxon>
        <taxon>Gammaproteobacteria</taxon>
        <taxon>Thiotrichales</taxon>
        <taxon>Francisellaceae</taxon>
        <taxon>Francisella</taxon>
    </lineage>
</organism>
<gene>
    <name evidence="1" type="ORF">ACH24_01335</name>
</gene>
<keyword evidence="2" id="KW-1185">Reference proteome</keyword>
<evidence type="ECO:0008006" key="3">
    <source>
        <dbReference type="Google" id="ProtNLM"/>
    </source>
</evidence>
<dbReference type="AlphaFoldDB" id="A0AAC8VDB5"/>
<dbReference type="KEGG" id="fper:ACH24_01335"/>
<evidence type="ECO:0000313" key="2">
    <source>
        <dbReference type="Proteomes" id="UP000242800"/>
    </source>
</evidence>
<dbReference type="Proteomes" id="UP000242800">
    <property type="component" value="Chromosome"/>
</dbReference>
<protein>
    <recommendedName>
        <fullName evidence="3">DNA polymerase I</fullName>
    </recommendedName>
</protein>
<sequence length="578" mass="67797">MNNIDKSFEILVVNIFIYYQQEYQSITSKLDNCLKITKEFIYKPISKRSDVYNLTFLIEEIKYLTNYIPSDKTIYLSEAISVILENISSSNNYEEIKIHFKSLTTLIEKYKLTLGQDFSEKIEDIKIKNIAELTVKLFDKLTEEDIFIINKDELVQIYSKTINNPNQVIIDQYIVFFNRLNAFLKEGHTIENFIPLKKNPILSLLKLAYLIKNGSYKKNRLCNTDILLLKAFFSSKQDIEKLDIVNIYVEKNNNIETLNKIQTTQQSKDLRSIIEYIELQVFRLSRFFSDFCINDIFFPPRYQQVDIASPESLEQLIYSLKDLPTIIFDTNTLYNKINTKDEPYKNLFNKDSYKGHLQTIIENSPATLLTKIANKYFQMLLEVATIINIQLSKNDLELISPFLDFEKYFNQLAIEISRNSQLDMQILNKKISNIIKSNYLLIEAYNTLKTKELNIINNQNFINSADIYKLNLFINKKEFLNFKEIKTTTVLNNLNINIDKELAKINKSIANAKYQKALLTAKNLTMQLLCKTYYSSPRLIGIYNLPPVSHNFYLVIKDVANTSIFDNMKNKQEIYWKV</sequence>
<proteinExistence type="predicted"/>